<dbReference type="Proteomes" id="UP000614460">
    <property type="component" value="Unassembled WGS sequence"/>
</dbReference>
<dbReference type="InterPro" id="IPR016187">
    <property type="entry name" value="CTDL_fold"/>
</dbReference>
<accession>A0A8H9KUN4</accession>
<comment type="caution">
    <text evidence="2">The sequence shown here is derived from an EMBL/GenBank/DDBJ whole genome shotgun (WGS) entry which is preliminary data.</text>
</comment>
<name>A0A8H9KUN4_9SPHI</name>
<dbReference type="PANTHER" id="PTHR23150:SF19">
    <property type="entry name" value="FORMYLGLYCINE-GENERATING ENZYME"/>
    <property type="match status" value="1"/>
</dbReference>
<dbReference type="EMBL" id="BMKM01000001">
    <property type="protein sequence ID" value="GGE12962.1"/>
    <property type="molecule type" value="Genomic_DNA"/>
</dbReference>
<sequence>MSETKFETIINNLLVEIPKGKIGLRDDRKKEKWTVNIDAFLLSKYAVTQDLYFQITGQTPSTHHGGQRPVETVSWKEAVIFCNSLSIKLKLTPCYVLCQNQEDVDFDPAANGYRLPTEAEWEYACKAGTSAIRYGELDSIAWYKNNSGDTTHRVGKKEPNAWGLFDMLGNVWEWCSDLYDTEVYGSYRIFRGGGWCDEERSVMATTRRRSHPSSFKIDDLGFRIARSKTKSIRDKLK</sequence>
<evidence type="ECO:0000313" key="2">
    <source>
        <dbReference type="EMBL" id="GGE12962.1"/>
    </source>
</evidence>
<dbReference type="PANTHER" id="PTHR23150">
    <property type="entry name" value="SULFATASE MODIFYING FACTOR 1, 2"/>
    <property type="match status" value="1"/>
</dbReference>
<proteinExistence type="predicted"/>
<reference evidence="2" key="2">
    <citation type="submission" date="2020-09" db="EMBL/GenBank/DDBJ databases">
        <authorList>
            <person name="Sun Q."/>
            <person name="Zhou Y."/>
        </authorList>
    </citation>
    <scope>NUCLEOTIDE SEQUENCE</scope>
    <source>
        <strain evidence="2">CGMCC 1.15966</strain>
    </source>
</reference>
<dbReference type="InterPro" id="IPR051043">
    <property type="entry name" value="Sulfatase_Mod_Factor_Kinase"/>
</dbReference>
<evidence type="ECO:0000313" key="3">
    <source>
        <dbReference type="Proteomes" id="UP000614460"/>
    </source>
</evidence>
<dbReference type="GO" id="GO:0120147">
    <property type="term" value="F:formylglycine-generating oxidase activity"/>
    <property type="evidence" value="ECO:0007669"/>
    <property type="project" value="TreeGrafter"/>
</dbReference>
<organism evidence="2 3">
    <name type="scientific">Sphingobacterium cellulitidis</name>
    <dbReference type="NCBI Taxonomy" id="1768011"/>
    <lineage>
        <taxon>Bacteria</taxon>
        <taxon>Pseudomonadati</taxon>
        <taxon>Bacteroidota</taxon>
        <taxon>Sphingobacteriia</taxon>
        <taxon>Sphingobacteriales</taxon>
        <taxon>Sphingobacteriaceae</taxon>
        <taxon>Sphingobacterium</taxon>
    </lineage>
</organism>
<dbReference type="InterPro" id="IPR005532">
    <property type="entry name" value="SUMF_dom"/>
</dbReference>
<dbReference type="AlphaFoldDB" id="A0A8H9KUN4"/>
<dbReference type="Pfam" id="PF03781">
    <property type="entry name" value="FGE-sulfatase"/>
    <property type="match status" value="1"/>
</dbReference>
<evidence type="ECO:0000259" key="1">
    <source>
        <dbReference type="Pfam" id="PF03781"/>
    </source>
</evidence>
<gene>
    <name evidence="2" type="ORF">GCM10011516_08430</name>
</gene>
<keyword evidence="3" id="KW-1185">Reference proteome</keyword>
<protein>
    <recommendedName>
        <fullName evidence="1">Sulfatase-modifying factor enzyme-like domain-containing protein</fullName>
    </recommendedName>
</protein>
<dbReference type="SUPFAM" id="SSF56436">
    <property type="entry name" value="C-type lectin-like"/>
    <property type="match status" value="1"/>
</dbReference>
<dbReference type="Gene3D" id="3.90.1580.10">
    <property type="entry name" value="paralog of FGE (formylglycine-generating enzyme)"/>
    <property type="match status" value="1"/>
</dbReference>
<reference evidence="2" key="1">
    <citation type="journal article" date="2014" name="Int. J. Syst. Evol. Microbiol.">
        <title>Complete genome sequence of Corynebacterium casei LMG S-19264T (=DSM 44701T), isolated from a smear-ripened cheese.</title>
        <authorList>
            <consortium name="US DOE Joint Genome Institute (JGI-PGF)"/>
            <person name="Walter F."/>
            <person name="Albersmeier A."/>
            <person name="Kalinowski J."/>
            <person name="Ruckert C."/>
        </authorList>
    </citation>
    <scope>NUCLEOTIDE SEQUENCE</scope>
    <source>
        <strain evidence="2">CGMCC 1.15966</strain>
    </source>
</reference>
<feature type="domain" description="Sulfatase-modifying factor enzyme-like" evidence="1">
    <location>
        <begin position="32"/>
        <end position="226"/>
    </location>
</feature>
<dbReference type="InterPro" id="IPR042095">
    <property type="entry name" value="SUMF_sf"/>
</dbReference>